<reference evidence="2 3" key="1">
    <citation type="submission" date="2021-07" db="EMBL/GenBank/DDBJ databases">
        <authorList>
            <consortium name="Genoscope - CEA"/>
            <person name="William W."/>
        </authorList>
    </citation>
    <scope>NUCLEOTIDE SEQUENCE [LARGE SCALE GENOMIC DNA]</scope>
</reference>
<accession>A0A8D9H8D4</accession>
<dbReference type="Gramene" id="A02p32390.2_BraZ1">
    <property type="protein sequence ID" value="A02p32390.2_BraZ1.CDS"/>
    <property type="gene ID" value="A02g32390.2_BraZ1"/>
</dbReference>
<dbReference type="Proteomes" id="UP000694005">
    <property type="component" value="Chromosome A02"/>
</dbReference>
<keyword evidence="1" id="KW-0472">Membrane</keyword>
<feature type="transmembrane region" description="Helical" evidence="1">
    <location>
        <begin position="20"/>
        <end position="43"/>
    </location>
</feature>
<keyword evidence="1" id="KW-0812">Transmembrane</keyword>
<sequence length="72" mass="8753">MENIKFKEFRQQFRHNGRLVCLLCSLHVYICFGILFQLLYMVMMNCLLQICQRKRLKGIISLSRRPFSILLW</sequence>
<organism evidence="2 3">
    <name type="scientific">Brassica campestris</name>
    <name type="common">Field mustard</name>
    <dbReference type="NCBI Taxonomy" id="3711"/>
    <lineage>
        <taxon>Eukaryota</taxon>
        <taxon>Viridiplantae</taxon>
        <taxon>Streptophyta</taxon>
        <taxon>Embryophyta</taxon>
        <taxon>Tracheophyta</taxon>
        <taxon>Spermatophyta</taxon>
        <taxon>Magnoliopsida</taxon>
        <taxon>eudicotyledons</taxon>
        <taxon>Gunneridae</taxon>
        <taxon>Pentapetalae</taxon>
        <taxon>rosids</taxon>
        <taxon>malvids</taxon>
        <taxon>Brassicales</taxon>
        <taxon>Brassicaceae</taxon>
        <taxon>Brassiceae</taxon>
        <taxon>Brassica</taxon>
    </lineage>
</organism>
<evidence type="ECO:0000313" key="2">
    <source>
        <dbReference type="EMBL" id="CAG7894287.1"/>
    </source>
</evidence>
<evidence type="ECO:0000313" key="3">
    <source>
        <dbReference type="Proteomes" id="UP000694005"/>
    </source>
</evidence>
<protein>
    <submittedName>
        <fullName evidence="2">Uncharacterized protein</fullName>
    </submittedName>
</protein>
<dbReference type="EMBL" id="LS974618">
    <property type="protein sequence ID" value="CAG7894287.1"/>
    <property type="molecule type" value="Genomic_DNA"/>
</dbReference>
<proteinExistence type="predicted"/>
<dbReference type="AlphaFoldDB" id="A0A8D9H8D4"/>
<name>A0A8D9H8D4_BRACM</name>
<gene>
    <name evidence="2" type="ORF">BRAPAZ1V2_A02P32390.2</name>
</gene>
<evidence type="ECO:0000256" key="1">
    <source>
        <dbReference type="SAM" id="Phobius"/>
    </source>
</evidence>
<keyword evidence="1" id="KW-1133">Transmembrane helix</keyword>